<dbReference type="GO" id="GO:0055085">
    <property type="term" value="P:transmembrane transport"/>
    <property type="evidence" value="ECO:0007669"/>
    <property type="project" value="InterPro"/>
</dbReference>
<evidence type="ECO:0000313" key="9">
    <source>
        <dbReference type="EMBL" id="SDS71225.1"/>
    </source>
</evidence>
<dbReference type="PANTHER" id="PTHR43386">
    <property type="entry name" value="OLIGOPEPTIDE TRANSPORT SYSTEM PERMEASE PROTEIN APPC"/>
    <property type="match status" value="1"/>
</dbReference>
<dbReference type="InterPro" id="IPR050366">
    <property type="entry name" value="BP-dependent_transpt_permease"/>
</dbReference>
<dbReference type="Pfam" id="PF12911">
    <property type="entry name" value="OppC_N"/>
    <property type="match status" value="1"/>
</dbReference>
<dbReference type="CDD" id="cd06261">
    <property type="entry name" value="TM_PBP2"/>
    <property type="match status" value="1"/>
</dbReference>
<evidence type="ECO:0000256" key="4">
    <source>
        <dbReference type="ARBA" id="ARBA00022692"/>
    </source>
</evidence>
<feature type="transmembrane region" description="Helical" evidence="7">
    <location>
        <begin position="174"/>
        <end position="191"/>
    </location>
</feature>
<evidence type="ECO:0000256" key="1">
    <source>
        <dbReference type="ARBA" id="ARBA00004651"/>
    </source>
</evidence>
<feature type="transmembrane region" description="Helical" evidence="7">
    <location>
        <begin position="148"/>
        <end position="168"/>
    </location>
</feature>
<proteinExistence type="inferred from homology"/>
<dbReference type="InterPro" id="IPR035906">
    <property type="entry name" value="MetI-like_sf"/>
</dbReference>
<dbReference type="RefSeq" id="WP_091525654.1">
    <property type="nucleotide sequence ID" value="NZ_LT629772.1"/>
</dbReference>
<feature type="transmembrane region" description="Helical" evidence="7">
    <location>
        <begin position="275"/>
        <end position="298"/>
    </location>
</feature>
<dbReference type="OrthoDB" id="8906042at2"/>
<evidence type="ECO:0000259" key="8">
    <source>
        <dbReference type="PROSITE" id="PS50928"/>
    </source>
</evidence>
<accession>A0A1H1UFD3</accession>
<evidence type="ECO:0000313" key="10">
    <source>
        <dbReference type="Proteomes" id="UP000199103"/>
    </source>
</evidence>
<dbReference type="InterPro" id="IPR025966">
    <property type="entry name" value="OppC_N"/>
</dbReference>
<sequence length="310" mass="32999">MTAPEQRPLDTLEPASAAAGVAQPTVAEVGVSPLRLWTPRFLRGGGLGMWIGLLIMVIMVGAAVFAPLLTSYDPAQPDPSAALQPFSGKHLLGTDNLGRDVWSRLLYGARQDLAIATIAVLVPFVIGVIVGTISGYVGGWLDAILMRIADIVSAFPFYVLVITLVFVLGSGKTSIFIAISIVSWVAYARIVRAEALVLRDREFIQACRAGGIGGPRIVFRHLIPNVVTQAIVYAMSDIVMNIGVIVTLSYFGLGITPPTPDWGRMMSDGQQFLAAGYYSLTLVPAAATVLSSLGLSLLGDGLAHRLRINR</sequence>
<dbReference type="STRING" id="630515.SAMN04489812_2766"/>
<feature type="transmembrane region" description="Helical" evidence="7">
    <location>
        <begin position="113"/>
        <end position="136"/>
    </location>
</feature>
<dbReference type="Proteomes" id="UP000199103">
    <property type="component" value="Chromosome I"/>
</dbReference>
<dbReference type="SUPFAM" id="SSF161098">
    <property type="entry name" value="MetI-like"/>
    <property type="match status" value="1"/>
</dbReference>
<reference evidence="9 10" key="1">
    <citation type="submission" date="2016-10" db="EMBL/GenBank/DDBJ databases">
        <authorList>
            <person name="de Groot N.N."/>
        </authorList>
    </citation>
    <scope>NUCLEOTIDE SEQUENCE [LARGE SCALE GENOMIC DNA]</scope>
    <source>
        <strain evidence="9 10">DSM 21800</strain>
    </source>
</reference>
<dbReference type="GO" id="GO:0005886">
    <property type="term" value="C:plasma membrane"/>
    <property type="evidence" value="ECO:0007669"/>
    <property type="project" value="UniProtKB-SubCell"/>
</dbReference>
<comment type="subcellular location">
    <subcellularLocation>
        <location evidence="1 7">Cell membrane</location>
        <topology evidence="1 7">Multi-pass membrane protein</topology>
    </subcellularLocation>
</comment>
<organism evidence="9 10">
    <name type="scientific">Microlunatus soli</name>
    <dbReference type="NCBI Taxonomy" id="630515"/>
    <lineage>
        <taxon>Bacteria</taxon>
        <taxon>Bacillati</taxon>
        <taxon>Actinomycetota</taxon>
        <taxon>Actinomycetes</taxon>
        <taxon>Propionibacteriales</taxon>
        <taxon>Propionibacteriaceae</taxon>
        <taxon>Microlunatus</taxon>
    </lineage>
</organism>
<keyword evidence="3" id="KW-1003">Cell membrane</keyword>
<feature type="transmembrane region" description="Helical" evidence="7">
    <location>
        <begin position="47"/>
        <end position="69"/>
    </location>
</feature>
<evidence type="ECO:0000256" key="2">
    <source>
        <dbReference type="ARBA" id="ARBA00022448"/>
    </source>
</evidence>
<feature type="domain" description="ABC transmembrane type-1" evidence="8">
    <location>
        <begin position="109"/>
        <end position="299"/>
    </location>
</feature>
<name>A0A1H1UFD3_9ACTN</name>
<dbReference type="PROSITE" id="PS50928">
    <property type="entry name" value="ABC_TM1"/>
    <property type="match status" value="1"/>
</dbReference>
<dbReference type="PANTHER" id="PTHR43386:SF1">
    <property type="entry name" value="D,D-DIPEPTIDE TRANSPORT SYSTEM PERMEASE PROTEIN DDPC-RELATED"/>
    <property type="match status" value="1"/>
</dbReference>
<dbReference type="Pfam" id="PF00528">
    <property type="entry name" value="BPD_transp_1"/>
    <property type="match status" value="1"/>
</dbReference>
<comment type="similarity">
    <text evidence="7">Belongs to the binding-protein-dependent transport system permease family.</text>
</comment>
<protein>
    <submittedName>
        <fullName evidence="9">Peptide/nickel transport system permease protein</fullName>
    </submittedName>
</protein>
<gene>
    <name evidence="9" type="ORF">SAMN04489812_2766</name>
</gene>
<dbReference type="AlphaFoldDB" id="A0A1H1UFD3"/>
<keyword evidence="10" id="KW-1185">Reference proteome</keyword>
<dbReference type="InterPro" id="IPR000515">
    <property type="entry name" value="MetI-like"/>
</dbReference>
<evidence type="ECO:0000256" key="3">
    <source>
        <dbReference type="ARBA" id="ARBA00022475"/>
    </source>
</evidence>
<dbReference type="Gene3D" id="1.10.3720.10">
    <property type="entry name" value="MetI-like"/>
    <property type="match status" value="1"/>
</dbReference>
<evidence type="ECO:0000256" key="7">
    <source>
        <dbReference type="RuleBase" id="RU363032"/>
    </source>
</evidence>
<dbReference type="EMBL" id="LT629772">
    <property type="protein sequence ID" value="SDS71225.1"/>
    <property type="molecule type" value="Genomic_DNA"/>
</dbReference>
<keyword evidence="4 7" id="KW-0812">Transmembrane</keyword>
<feature type="transmembrane region" description="Helical" evidence="7">
    <location>
        <begin position="230"/>
        <end position="255"/>
    </location>
</feature>
<keyword evidence="5 7" id="KW-1133">Transmembrane helix</keyword>
<evidence type="ECO:0000256" key="5">
    <source>
        <dbReference type="ARBA" id="ARBA00022989"/>
    </source>
</evidence>
<keyword evidence="2 7" id="KW-0813">Transport</keyword>
<evidence type="ECO:0000256" key="6">
    <source>
        <dbReference type="ARBA" id="ARBA00023136"/>
    </source>
</evidence>
<keyword evidence="6 7" id="KW-0472">Membrane</keyword>